<accession>H1Y5Q4</accession>
<evidence type="ECO:0000313" key="2">
    <source>
        <dbReference type="Proteomes" id="UP000002774"/>
    </source>
</evidence>
<dbReference type="Proteomes" id="UP000002774">
    <property type="component" value="Chromosome"/>
</dbReference>
<proteinExistence type="predicted"/>
<sequence>MLTTNNNDILFDDVALINLPGRSALQSAPVMYNDCDNRYEAAENLSQDCNCSGYTEILKPDYDCSN</sequence>
<dbReference type="HOGENOM" id="CLU_2826442_0_0_10"/>
<dbReference type="RefSeq" id="WP_008511250.1">
    <property type="nucleotide sequence ID" value="NZ_CM001403.1"/>
</dbReference>
<name>H1Y5Q4_9SPHI</name>
<dbReference type="EMBL" id="CM001403">
    <property type="protein sequence ID" value="EHQ29830.1"/>
    <property type="molecule type" value="Genomic_DNA"/>
</dbReference>
<gene>
    <name evidence="1" type="ORF">Mucpa_5762</name>
</gene>
<protein>
    <submittedName>
        <fullName evidence="1">Uncharacterized protein</fullName>
    </submittedName>
</protein>
<evidence type="ECO:0000313" key="1">
    <source>
        <dbReference type="EMBL" id="EHQ29830.1"/>
    </source>
</evidence>
<dbReference type="OrthoDB" id="800078at2"/>
<keyword evidence="2" id="KW-1185">Reference proteome</keyword>
<reference evidence="1" key="1">
    <citation type="submission" date="2011-09" db="EMBL/GenBank/DDBJ databases">
        <title>The permanent draft genome of Mucilaginibacter paludis DSM 18603.</title>
        <authorList>
            <consortium name="US DOE Joint Genome Institute (JGI-PGF)"/>
            <person name="Lucas S."/>
            <person name="Han J."/>
            <person name="Lapidus A."/>
            <person name="Bruce D."/>
            <person name="Goodwin L."/>
            <person name="Pitluck S."/>
            <person name="Peters L."/>
            <person name="Kyrpides N."/>
            <person name="Mavromatis K."/>
            <person name="Ivanova N."/>
            <person name="Mikhailova N."/>
            <person name="Held B."/>
            <person name="Detter J.C."/>
            <person name="Tapia R."/>
            <person name="Han C."/>
            <person name="Land M."/>
            <person name="Hauser L."/>
            <person name="Markowitz V."/>
            <person name="Cheng J.-F."/>
            <person name="Hugenholtz P."/>
            <person name="Woyke T."/>
            <person name="Wu D."/>
            <person name="Tindall B."/>
            <person name="Brambilla E."/>
            <person name="Klenk H.-P."/>
            <person name="Eisen J.A."/>
        </authorList>
    </citation>
    <scope>NUCLEOTIDE SEQUENCE [LARGE SCALE GENOMIC DNA]</scope>
    <source>
        <strain evidence="1">DSM 18603</strain>
    </source>
</reference>
<dbReference type="STRING" id="714943.Mucpa_5762"/>
<organism evidence="1 2">
    <name type="scientific">Mucilaginibacter paludis DSM 18603</name>
    <dbReference type="NCBI Taxonomy" id="714943"/>
    <lineage>
        <taxon>Bacteria</taxon>
        <taxon>Pseudomonadati</taxon>
        <taxon>Bacteroidota</taxon>
        <taxon>Sphingobacteriia</taxon>
        <taxon>Sphingobacteriales</taxon>
        <taxon>Sphingobacteriaceae</taxon>
        <taxon>Mucilaginibacter</taxon>
    </lineage>
</organism>
<dbReference type="AlphaFoldDB" id="H1Y5Q4"/>